<keyword evidence="1" id="KW-0812">Transmembrane</keyword>
<proteinExistence type="predicted"/>
<dbReference type="Proteomes" id="UP000290289">
    <property type="component" value="Chromosome 7"/>
</dbReference>
<dbReference type="EMBL" id="RDQH01000333">
    <property type="protein sequence ID" value="RXH93070.1"/>
    <property type="molecule type" value="Genomic_DNA"/>
</dbReference>
<evidence type="ECO:0000313" key="3">
    <source>
        <dbReference type="Proteomes" id="UP000290289"/>
    </source>
</evidence>
<keyword evidence="1" id="KW-1133">Transmembrane helix</keyword>
<organism evidence="2 3">
    <name type="scientific">Malus domestica</name>
    <name type="common">Apple</name>
    <name type="synonym">Pyrus malus</name>
    <dbReference type="NCBI Taxonomy" id="3750"/>
    <lineage>
        <taxon>Eukaryota</taxon>
        <taxon>Viridiplantae</taxon>
        <taxon>Streptophyta</taxon>
        <taxon>Embryophyta</taxon>
        <taxon>Tracheophyta</taxon>
        <taxon>Spermatophyta</taxon>
        <taxon>Magnoliopsida</taxon>
        <taxon>eudicotyledons</taxon>
        <taxon>Gunneridae</taxon>
        <taxon>Pentapetalae</taxon>
        <taxon>rosids</taxon>
        <taxon>fabids</taxon>
        <taxon>Rosales</taxon>
        <taxon>Rosaceae</taxon>
        <taxon>Amygdaloideae</taxon>
        <taxon>Maleae</taxon>
        <taxon>Malus</taxon>
    </lineage>
</organism>
<feature type="transmembrane region" description="Helical" evidence="1">
    <location>
        <begin position="42"/>
        <end position="63"/>
    </location>
</feature>
<comment type="caution">
    <text evidence="2">The sequence shown here is derived from an EMBL/GenBank/DDBJ whole genome shotgun (WGS) entry which is preliminary data.</text>
</comment>
<dbReference type="AlphaFoldDB" id="A0A498JC48"/>
<evidence type="ECO:0000256" key="1">
    <source>
        <dbReference type="SAM" id="Phobius"/>
    </source>
</evidence>
<gene>
    <name evidence="2" type="ORF">DVH24_013646</name>
</gene>
<sequence>MGKAWLCAVSGVGRSGRGYALFDNNCLLFCFAFALLEPSFDFWVSLSSFLCFFKIFLVPYVFVGSV</sequence>
<evidence type="ECO:0000313" key="2">
    <source>
        <dbReference type="EMBL" id="RXH93070.1"/>
    </source>
</evidence>
<name>A0A498JC48_MALDO</name>
<protein>
    <submittedName>
        <fullName evidence="2">Uncharacterized protein</fullName>
    </submittedName>
</protein>
<keyword evidence="1" id="KW-0472">Membrane</keyword>
<accession>A0A498JC48</accession>
<keyword evidence="3" id="KW-1185">Reference proteome</keyword>
<reference evidence="2 3" key="1">
    <citation type="submission" date="2018-10" db="EMBL/GenBank/DDBJ databases">
        <title>A high-quality apple genome assembly.</title>
        <authorList>
            <person name="Hu J."/>
        </authorList>
    </citation>
    <scope>NUCLEOTIDE SEQUENCE [LARGE SCALE GENOMIC DNA]</scope>
    <source>
        <strain evidence="3">cv. HFTH1</strain>
        <tissue evidence="2">Young leaf</tissue>
    </source>
</reference>